<evidence type="ECO:0000256" key="12">
    <source>
        <dbReference type="ARBA" id="ARBA00023128"/>
    </source>
</evidence>
<keyword evidence="6" id="KW-0679">Respiratory chain</keyword>
<keyword evidence="7 16" id="KW-0812">Transmembrane</keyword>
<evidence type="ECO:0000256" key="2">
    <source>
        <dbReference type="ARBA" id="ARBA00005698"/>
    </source>
</evidence>
<comment type="similarity">
    <text evidence="2">Belongs to the complex I subunit 6 family.</text>
</comment>
<keyword evidence="10 16" id="KW-1133">Transmembrane helix</keyword>
<keyword evidence="11" id="KW-0520">NAD</keyword>
<comment type="subcellular location">
    <subcellularLocation>
        <location evidence="1">Mitochondrion membrane</location>
        <topology evidence="1">Multi-pass membrane protein</topology>
    </subcellularLocation>
</comment>
<dbReference type="InterPro" id="IPR050269">
    <property type="entry name" value="ComplexI_Subunit6"/>
</dbReference>
<geneLocation type="mitochondrion" evidence="17"/>
<evidence type="ECO:0000256" key="6">
    <source>
        <dbReference type="ARBA" id="ARBA00022660"/>
    </source>
</evidence>
<evidence type="ECO:0000256" key="5">
    <source>
        <dbReference type="ARBA" id="ARBA00022448"/>
    </source>
</evidence>
<gene>
    <name evidence="17" type="primary">nad6</name>
</gene>
<keyword evidence="12 17" id="KW-0496">Mitochondrion</keyword>
<evidence type="ECO:0000256" key="7">
    <source>
        <dbReference type="ARBA" id="ARBA00022692"/>
    </source>
</evidence>
<organism evidence="17">
    <name type="scientific">Aclees cribratus</name>
    <dbReference type="NCBI Taxonomy" id="2735253"/>
    <lineage>
        <taxon>Eukaryota</taxon>
        <taxon>Metazoa</taxon>
        <taxon>Ecdysozoa</taxon>
        <taxon>Arthropoda</taxon>
        <taxon>Hexapoda</taxon>
        <taxon>Insecta</taxon>
        <taxon>Pterygota</taxon>
        <taxon>Neoptera</taxon>
        <taxon>Endopterygota</taxon>
        <taxon>Coleoptera</taxon>
        <taxon>Polyphaga</taxon>
        <taxon>Cucujiformia</taxon>
        <taxon>Curculionidae</taxon>
        <taxon>Molytinae</taxon>
        <taxon>Hylobiini</taxon>
        <taxon>Aclees</taxon>
    </lineage>
</organism>
<reference evidence="17" key="2">
    <citation type="submission" date="2020-05" db="EMBL/GenBank/DDBJ databases">
        <authorList>
            <person name="Wang B."/>
            <person name="Fang R."/>
            <person name="Zhuo Z."/>
            <person name="Xu X."/>
            <person name="Qiu J."/>
            <person name="Xu Y."/>
            <person name="Liu J."/>
            <person name="Liu Y."/>
            <person name="Zeng Z."/>
            <person name="Xiao Q."/>
        </authorList>
    </citation>
    <scope>NUCLEOTIDE SEQUENCE</scope>
</reference>
<keyword evidence="13 16" id="KW-0472">Membrane</keyword>
<evidence type="ECO:0000256" key="3">
    <source>
        <dbReference type="ARBA" id="ARBA00012944"/>
    </source>
</evidence>
<feature type="transmembrane region" description="Helical" evidence="16">
    <location>
        <begin position="83"/>
        <end position="101"/>
    </location>
</feature>
<keyword evidence="9" id="KW-0249">Electron transport</keyword>
<dbReference type="PANTHER" id="PTHR11435">
    <property type="entry name" value="NADH UBIQUINONE OXIDOREDUCTASE SUBUNIT ND6"/>
    <property type="match status" value="1"/>
</dbReference>
<evidence type="ECO:0000256" key="10">
    <source>
        <dbReference type="ARBA" id="ARBA00022989"/>
    </source>
</evidence>
<dbReference type="PANTHER" id="PTHR11435:SF1">
    <property type="entry name" value="NADH-UBIQUINONE OXIDOREDUCTASE CHAIN 6"/>
    <property type="match status" value="1"/>
</dbReference>
<keyword evidence="5" id="KW-0813">Transport</keyword>
<keyword evidence="8" id="KW-1278">Translocase</keyword>
<dbReference type="EMBL" id="MT501538">
    <property type="protein sequence ID" value="QOH97072.1"/>
    <property type="molecule type" value="Genomic_DNA"/>
</dbReference>
<proteinExistence type="inferred from homology"/>
<sequence length="167" mass="19644">MLMYLFIMNCTFSIIFIFLMHPLSMGSILLIQSIVISLISGFLYFNFWFGYILFLIMIGGMLVMFMYMTSIASNEKFYMSKKIFLFILIMMSINTFMFIFIDNFFSNLILSDSVNLLMSNKMNNFTLMKMFNYPNYLMMILLMVYLLLTLIAVVKITGKNLGTLRQK</sequence>
<accession>A0A7L8XIP4</accession>
<feature type="transmembrane region" description="Helical" evidence="16">
    <location>
        <begin position="6"/>
        <end position="23"/>
    </location>
</feature>
<evidence type="ECO:0000256" key="14">
    <source>
        <dbReference type="ARBA" id="ARBA00031019"/>
    </source>
</evidence>
<evidence type="ECO:0000256" key="1">
    <source>
        <dbReference type="ARBA" id="ARBA00004225"/>
    </source>
</evidence>
<evidence type="ECO:0000256" key="11">
    <source>
        <dbReference type="ARBA" id="ARBA00023027"/>
    </source>
</evidence>
<evidence type="ECO:0000256" key="16">
    <source>
        <dbReference type="SAM" id="Phobius"/>
    </source>
</evidence>
<dbReference type="EC" id="7.1.1.2" evidence="3"/>
<feature type="transmembrane region" description="Helical" evidence="16">
    <location>
        <begin position="51"/>
        <end position="71"/>
    </location>
</feature>
<dbReference type="GO" id="GO:0008137">
    <property type="term" value="F:NADH dehydrogenase (ubiquinone) activity"/>
    <property type="evidence" value="ECO:0007669"/>
    <property type="project" value="UniProtKB-EC"/>
</dbReference>
<evidence type="ECO:0000313" key="17">
    <source>
        <dbReference type="EMBL" id="QOH97072.1"/>
    </source>
</evidence>
<evidence type="ECO:0000256" key="15">
    <source>
        <dbReference type="ARBA" id="ARBA00049551"/>
    </source>
</evidence>
<evidence type="ECO:0000256" key="13">
    <source>
        <dbReference type="ARBA" id="ARBA00023136"/>
    </source>
</evidence>
<dbReference type="GO" id="GO:0031966">
    <property type="term" value="C:mitochondrial membrane"/>
    <property type="evidence" value="ECO:0007669"/>
    <property type="project" value="UniProtKB-SubCell"/>
</dbReference>
<dbReference type="AlphaFoldDB" id="A0A7L8XIP4"/>
<evidence type="ECO:0000256" key="8">
    <source>
        <dbReference type="ARBA" id="ARBA00022967"/>
    </source>
</evidence>
<reference evidence="17" key="1">
    <citation type="journal article" date="2020" name="Mitochondrial DNA Part B Resour">
        <title>The complete mitochondrial genome of the fig weevil, Aclees cribratus (Coleoptera: Curculionidae).</title>
        <authorList>
            <person name="Wang B.-X."/>
            <person name="Xu Y.-L."/>
            <person name="Zhuo Z.-H."/>
            <person name="Xu X.-L."/>
            <person name="Liu J."/>
            <person name="Qiu J."/>
            <person name="Fang R."/>
            <person name="Liu Y.-K."/>
            <person name="Zeng Z."/>
            <person name="Xiao Q.-G."/>
        </authorList>
    </citation>
    <scope>NUCLEOTIDE SEQUENCE</scope>
</reference>
<comment type="catalytic activity">
    <reaction evidence="15">
        <text>a ubiquinone + NADH + 5 H(+)(in) = a ubiquinol + NAD(+) + 4 H(+)(out)</text>
        <dbReference type="Rhea" id="RHEA:29091"/>
        <dbReference type="Rhea" id="RHEA-COMP:9565"/>
        <dbReference type="Rhea" id="RHEA-COMP:9566"/>
        <dbReference type="ChEBI" id="CHEBI:15378"/>
        <dbReference type="ChEBI" id="CHEBI:16389"/>
        <dbReference type="ChEBI" id="CHEBI:17976"/>
        <dbReference type="ChEBI" id="CHEBI:57540"/>
        <dbReference type="ChEBI" id="CHEBI:57945"/>
        <dbReference type="EC" id="7.1.1.2"/>
    </reaction>
</comment>
<evidence type="ECO:0000256" key="4">
    <source>
        <dbReference type="ARBA" id="ARBA00021095"/>
    </source>
</evidence>
<name>A0A7L8XIP4_9CUCU</name>
<evidence type="ECO:0000256" key="9">
    <source>
        <dbReference type="ARBA" id="ARBA00022982"/>
    </source>
</evidence>
<feature type="transmembrane region" description="Helical" evidence="16">
    <location>
        <begin position="136"/>
        <end position="157"/>
    </location>
</feature>
<protein>
    <recommendedName>
        <fullName evidence="4">NADH-ubiquinone oxidoreductase chain 6</fullName>
        <ecNumber evidence="3">7.1.1.2</ecNumber>
    </recommendedName>
    <alternativeName>
        <fullName evidence="14">NADH dehydrogenase subunit 6</fullName>
    </alternativeName>
</protein>